<comment type="subcellular location">
    <subcellularLocation>
        <location evidence="5 6">Cytoplasm</location>
    </subcellularLocation>
</comment>
<dbReference type="CDD" id="cd04489">
    <property type="entry name" value="ExoVII_LU_OBF"/>
    <property type="match status" value="1"/>
</dbReference>
<keyword evidence="2 5" id="KW-0540">Nuclease</keyword>
<dbReference type="InterPro" id="IPR020579">
    <property type="entry name" value="Exonuc_VII_lsu_C"/>
</dbReference>
<comment type="similarity">
    <text evidence="5 6">Belongs to the XseA family.</text>
</comment>
<evidence type="ECO:0000313" key="9">
    <source>
        <dbReference type="EMBL" id="HIU98334.1"/>
    </source>
</evidence>
<dbReference type="GO" id="GO:0003676">
    <property type="term" value="F:nucleic acid binding"/>
    <property type="evidence" value="ECO:0007669"/>
    <property type="project" value="InterPro"/>
</dbReference>
<evidence type="ECO:0000256" key="6">
    <source>
        <dbReference type="RuleBase" id="RU004355"/>
    </source>
</evidence>
<feature type="domain" description="OB-fold nucleic acid binding" evidence="8">
    <location>
        <begin position="13"/>
        <end position="101"/>
    </location>
</feature>
<comment type="subunit">
    <text evidence="5">Heterooligomer composed of large and small subunits.</text>
</comment>
<sequence length="416" mass="45086">MIADPRFSEKTVTVGELNATVKACIGAPLFQGLEVFGEVSGASEKAGHLYFTLKDETAAISCICFGVARTYRPKNGESVVLRGRLDYYEKNGKLSFIANTILPVGEGALALKFERLKKQLEAEGLFDPAHKKPIPEYASEVLVLTSRSGAVIRDIVTTVRRKNPVIDITLRDVRVQGEGAAHELVRALERVDKLGYDVIIIARGGGSLEDLAPFYDEELVRAVYAMRTPVVSAIGHETDFSLLDFVADARAATPTAAAELVAYDYYSLVRELRDTTVRLKRSVGQAYARKRDRLRAACFKVSGEAKAYYGGRASAVWRRIERVKALVEAKLNAAEGKLGRAADKLDALSPLKVLARGYFNLRAAGGTVTSVRSLSVGDEIEARGADGIICARVTDIKECAPRAGMSGVPEAAAKEE</sequence>
<evidence type="ECO:0000259" key="8">
    <source>
        <dbReference type="Pfam" id="PF13742"/>
    </source>
</evidence>
<dbReference type="GO" id="GO:0009318">
    <property type="term" value="C:exodeoxyribonuclease VII complex"/>
    <property type="evidence" value="ECO:0007669"/>
    <property type="project" value="UniProtKB-UniRule"/>
</dbReference>
<comment type="caution">
    <text evidence="9">The sequence shown here is derived from an EMBL/GenBank/DDBJ whole genome shotgun (WGS) entry which is preliminary data.</text>
</comment>
<feature type="domain" description="Exonuclease VII large subunit C-terminal" evidence="7">
    <location>
        <begin position="125"/>
        <end position="298"/>
    </location>
</feature>
<gene>
    <name evidence="5 9" type="primary">xseA</name>
    <name evidence="9" type="ORF">IAC73_00620</name>
</gene>
<protein>
    <recommendedName>
        <fullName evidence="5">Exodeoxyribonuclease 7 large subunit</fullName>
        <ecNumber evidence="5">3.1.11.6</ecNumber>
    </recommendedName>
    <alternativeName>
        <fullName evidence="5">Exodeoxyribonuclease VII large subunit</fullName>
        <shortName evidence="5">Exonuclease VII large subunit</shortName>
    </alternativeName>
</protein>
<dbReference type="InterPro" id="IPR003753">
    <property type="entry name" value="Exonuc_VII_L"/>
</dbReference>
<evidence type="ECO:0000256" key="4">
    <source>
        <dbReference type="ARBA" id="ARBA00022839"/>
    </source>
</evidence>
<evidence type="ECO:0000259" key="7">
    <source>
        <dbReference type="Pfam" id="PF02601"/>
    </source>
</evidence>
<dbReference type="GO" id="GO:0006308">
    <property type="term" value="P:DNA catabolic process"/>
    <property type="evidence" value="ECO:0007669"/>
    <property type="project" value="UniProtKB-UniRule"/>
</dbReference>
<reference evidence="9" key="2">
    <citation type="journal article" date="2021" name="PeerJ">
        <title>Extensive microbial diversity within the chicken gut microbiome revealed by metagenomics and culture.</title>
        <authorList>
            <person name="Gilroy R."/>
            <person name="Ravi A."/>
            <person name="Getino M."/>
            <person name="Pursley I."/>
            <person name="Horton D.L."/>
            <person name="Alikhan N.F."/>
            <person name="Baker D."/>
            <person name="Gharbi K."/>
            <person name="Hall N."/>
            <person name="Watson M."/>
            <person name="Adriaenssens E.M."/>
            <person name="Foster-Nyarko E."/>
            <person name="Jarju S."/>
            <person name="Secka A."/>
            <person name="Antonio M."/>
            <person name="Oren A."/>
            <person name="Chaudhuri R.R."/>
            <person name="La Ragione R."/>
            <person name="Hildebrand F."/>
            <person name="Pallen M.J."/>
        </authorList>
    </citation>
    <scope>NUCLEOTIDE SEQUENCE</scope>
    <source>
        <strain evidence="9">10406</strain>
    </source>
</reference>
<dbReference type="EMBL" id="DVOE01000008">
    <property type="protein sequence ID" value="HIU98334.1"/>
    <property type="molecule type" value="Genomic_DNA"/>
</dbReference>
<comment type="catalytic activity">
    <reaction evidence="5 6">
        <text>Exonucleolytic cleavage in either 5'- to 3'- or 3'- to 5'-direction to yield nucleoside 5'-phosphates.</text>
        <dbReference type="EC" id="3.1.11.6"/>
    </reaction>
</comment>
<reference evidence="9" key="1">
    <citation type="submission" date="2020-10" db="EMBL/GenBank/DDBJ databases">
        <authorList>
            <person name="Gilroy R."/>
        </authorList>
    </citation>
    <scope>NUCLEOTIDE SEQUENCE</scope>
    <source>
        <strain evidence="9">10406</strain>
    </source>
</reference>
<keyword evidence="1 5" id="KW-0963">Cytoplasm</keyword>
<dbReference type="Proteomes" id="UP000886857">
    <property type="component" value="Unassembled WGS sequence"/>
</dbReference>
<accession>A0A9D1N8E9</accession>
<dbReference type="GO" id="GO:0005737">
    <property type="term" value="C:cytoplasm"/>
    <property type="evidence" value="ECO:0007669"/>
    <property type="project" value="UniProtKB-SubCell"/>
</dbReference>
<evidence type="ECO:0000256" key="2">
    <source>
        <dbReference type="ARBA" id="ARBA00022722"/>
    </source>
</evidence>
<dbReference type="PANTHER" id="PTHR30008:SF0">
    <property type="entry name" value="EXODEOXYRIBONUCLEASE 7 LARGE SUBUNIT"/>
    <property type="match status" value="1"/>
</dbReference>
<dbReference type="EC" id="3.1.11.6" evidence="5"/>
<evidence type="ECO:0000256" key="3">
    <source>
        <dbReference type="ARBA" id="ARBA00022801"/>
    </source>
</evidence>
<dbReference type="PANTHER" id="PTHR30008">
    <property type="entry name" value="EXODEOXYRIBONUCLEASE 7 LARGE SUBUNIT"/>
    <property type="match status" value="1"/>
</dbReference>
<dbReference type="InterPro" id="IPR025824">
    <property type="entry name" value="OB-fold_nuc-bd_dom"/>
</dbReference>
<evidence type="ECO:0000256" key="1">
    <source>
        <dbReference type="ARBA" id="ARBA00022490"/>
    </source>
</evidence>
<comment type="function">
    <text evidence="5">Bidirectionally degrades single-stranded DNA into large acid-insoluble oligonucleotides, which are then degraded further into small acid-soluble oligonucleotides.</text>
</comment>
<dbReference type="Pfam" id="PF02601">
    <property type="entry name" value="Exonuc_VII_L"/>
    <property type="match status" value="1"/>
</dbReference>
<dbReference type="GO" id="GO:0008855">
    <property type="term" value="F:exodeoxyribonuclease VII activity"/>
    <property type="evidence" value="ECO:0007669"/>
    <property type="project" value="UniProtKB-UniRule"/>
</dbReference>
<keyword evidence="3 5" id="KW-0378">Hydrolase</keyword>
<evidence type="ECO:0000313" key="10">
    <source>
        <dbReference type="Proteomes" id="UP000886857"/>
    </source>
</evidence>
<keyword evidence="4 5" id="KW-0269">Exonuclease</keyword>
<name>A0A9D1N8E9_9FIRM</name>
<proteinExistence type="inferred from homology"/>
<dbReference type="Pfam" id="PF13742">
    <property type="entry name" value="tRNA_anti_2"/>
    <property type="match status" value="1"/>
</dbReference>
<dbReference type="HAMAP" id="MF_00378">
    <property type="entry name" value="Exonuc_7_L"/>
    <property type="match status" value="1"/>
</dbReference>
<organism evidence="9 10">
    <name type="scientific">Candidatus Limadaptatus stercoripullorum</name>
    <dbReference type="NCBI Taxonomy" id="2840846"/>
    <lineage>
        <taxon>Bacteria</taxon>
        <taxon>Bacillati</taxon>
        <taxon>Bacillota</taxon>
        <taxon>Clostridia</taxon>
        <taxon>Eubacteriales</taxon>
        <taxon>Candidatus Limadaptatus</taxon>
    </lineage>
</organism>
<dbReference type="AlphaFoldDB" id="A0A9D1N8E9"/>
<dbReference type="NCBIfam" id="TIGR00237">
    <property type="entry name" value="xseA"/>
    <property type="match status" value="1"/>
</dbReference>
<evidence type="ECO:0000256" key="5">
    <source>
        <dbReference type="HAMAP-Rule" id="MF_00378"/>
    </source>
</evidence>